<keyword evidence="6 11" id="KW-0159">Chromosome partition</keyword>
<keyword evidence="5 11" id="KW-0132">Cell division</keyword>
<evidence type="ECO:0000256" key="11">
    <source>
        <dbReference type="HAMAP-Rule" id="MF_01807"/>
    </source>
</evidence>
<dbReference type="KEGG" id="ddu:GF1_01560"/>
<dbReference type="GO" id="GO:0003677">
    <property type="term" value="F:DNA binding"/>
    <property type="evidence" value="ECO:0007669"/>
    <property type="project" value="UniProtKB-UniRule"/>
</dbReference>
<evidence type="ECO:0000256" key="1">
    <source>
        <dbReference type="ARBA" id="ARBA00004496"/>
    </source>
</evidence>
<dbReference type="NCBIfam" id="NF001399">
    <property type="entry name" value="PRK00283.1"/>
    <property type="match status" value="1"/>
</dbReference>
<dbReference type="PROSITE" id="PS51898">
    <property type="entry name" value="TYR_RECOMBINASE"/>
    <property type="match status" value="1"/>
</dbReference>
<evidence type="ECO:0000256" key="9">
    <source>
        <dbReference type="ARBA" id="ARBA00023172"/>
    </source>
</evidence>
<dbReference type="CDD" id="cd00798">
    <property type="entry name" value="INT_XerDC_C"/>
    <property type="match status" value="1"/>
</dbReference>
<reference evidence="14" key="1">
    <citation type="submission" date="2020-12" db="EMBL/GenBank/DDBJ databases">
        <title>Desulfobium dissulfuricans gen. nov., sp. nov., a novel mesophilic, sulfate-reducing bacterium isolated from a deep-sea hydrothermal vent.</title>
        <authorList>
            <person name="Hashimoto Y."/>
            <person name="Tame A."/>
            <person name="Sawayama S."/>
            <person name="Miyazaki J."/>
            <person name="Takai K."/>
            <person name="Nakagawa S."/>
        </authorList>
    </citation>
    <scope>NUCLEOTIDE SEQUENCE</scope>
    <source>
        <strain evidence="14">GF1</strain>
    </source>
</reference>
<comment type="subunit">
    <text evidence="11">Forms a cyclic heterotetrameric complex composed of two molecules of XerC and two molecules of XerD.</text>
</comment>
<dbReference type="InterPro" id="IPR011932">
    <property type="entry name" value="Recomb_XerD"/>
</dbReference>
<feature type="active site" description="O-(3'-phospho-DNA)-tyrosine intermediate" evidence="11">
    <location>
        <position position="282"/>
    </location>
</feature>
<feature type="domain" description="Core-binding (CB)" evidence="13">
    <location>
        <begin position="6"/>
        <end position="91"/>
    </location>
</feature>
<feature type="domain" description="Tyr recombinase" evidence="12">
    <location>
        <begin position="112"/>
        <end position="295"/>
    </location>
</feature>
<organism evidence="14 15">
    <name type="scientific">Desulfolithobacter dissulfuricans</name>
    <dbReference type="NCBI Taxonomy" id="2795293"/>
    <lineage>
        <taxon>Bacteria</taxon>
        <taxon>Pseudomonadati</taxon>
        <taxon>Thermodesulfobacteriota</taxon>
        <taxon>Desulfobulbia</taxon>
        <taxon>Desulfobulbales</taxon>
        <taxon>Desulfobulbaceae</taxon>
        <taxon>Desulfolithobacter</taxon>
    </lineage>
</organism>
<dbReference type="InterPro" id="IPR050090">
    <property type="entry name" value="Tyrosine_recombinase_XerCD"/>
</dbReference>
<keyword evidence="9 11" id="KW-0233">DNA recombination</keyword>
<dbReference type="NCBIfam" id="TIGR02225">
    <property type="entry name" value="recomb_XerD"/>
    <property type="match status" value="1"/>
</dbReference>
<dbReference type="GO" id="GO:0009037">
    <property type="term" value="F:tyrosine-based site-specific recombinase activity"/>
    <property type="evidence" value="ECO:0007669"/>
    <property type="project" value="UniProtKB-UniRule"/>
</dbReference>
<proteinExistence type="inferred from homology"/>
<dbReference type="PANTHER" id="PTHR30349:SF81">
    <property type="entry name" value="TYROSINE RECOMBINASE XERC"/>
    <property type="match status" value="1"/>
</dbReference>
<dbReference type="Pfam" id="PF00589">
    <property type="entry name" value="Phage_integrase"/>
    <property type="match status" value="1"/>
</dbReference>
<dbReference type="PANTHER" id="PTHR30349">
    <property type="entry name" value="PHAGE INTEGRASE-RELATED"/>
    <property type="match status" value="1"/>
</dbReference>
<comment type="subcellular location">
    <subcellularLocation>
        <location evidence="1 11">Cytoplasm</location>
    </subcellularLocation>
</comment>
<dbReference type="Proteomes" id="UP001063350">
    <property type="component" value="Chromosome"/>
</dbReference>
<dbReference type="InterPro" id="IPR044068">
    <property type="entry name" value="CB"/>
</dbReference>
<dbReference type="Gene3D" id="1.10.150.130">
    <property type="match status" value="1"/>
</dbReference>
<evidence type="ECO:0000259" key="12">
    <source>
        <dbReference type="PROSITE" id="PS51898"/>
    </source>
</evidence>
<dbReference type="InterPro" id="IPR013762">
    <property type="entry name" value="Integrase-like_cat_sf"/>
</dbReference>
<dbReference type="RefSeq" id="WP_267927722.1">
    <property type="nucleotide sequence ID" value="NZ_AP024233.1"/>
</dbReference>
<evidence type="ECO:0000256" key="10">
    <source>
        <dbReference type="ARBA" id="ARBA00023306"/>
    </source>
</evidence>
<dbReference type="GO" id="GO:0007059">
    <property type="term" value="P:chromosome segregation"/>
    <property type="evidence" value="ECO:0007669"/>
    <property type="project" value="UniProtKB-UniRule"/>
</dbReference>
<evidence type="ECO:0000256" key="6">
    <source>
        <dbReference type="ARBA" id="ARBA00022829"/>
    </source>
</evidence>
<comment type="function">
    <text evidence="11">Site-specific tyrosine recombinase, which acts by catalyzing the cutting and rejoining of the recombining DNA molecules. The XerC-XerD complex is essential to convert dimers of the bacterial chromosome into monomers to permit their segregation at cell division. It also contributes to the segregational stability of plasmids.</text>
</comment>
<dbReference type="InterPro" id="IPR011010">
    <property type="entry name" value="DNA_brk_join_enz"/>
</dbReference>
<dbReference type="InterPro" id="IPR004107">
    <property type="entry name" value="Integrase_SAM-like_N"/>
</dbReference>
<evidence type="ECO:0000313" key="14">
    <source>
        <dbReference type="EMBL" id="BCO07780.1"/>
    </source>
</evidence>
<accession>A0A915XH96</accession>
<dbReference type="GO" id="GO:0005737">
    <property type="term" value="C:cytoplasm"/>
    <property type="evidence" value="ECO:0007669"/>
    <property type="project" value="UniProtKB-SubCell"/>
</dbReference>
<gene>
    <name evidence="11 14" type="primary">xerD</name>
    <name evidence="14" type="ORF">GF1_01560</name>
</gene>
<sequence length="301" mass="34121">MPLSKTAFQNLLDSYLSYLTVQKRLAPHTIEAYGSDLHFFLDFLSRQITDPAEITTSHIRDFFLHCHKQGIGSRSNARRLAALRSFFAFLSGQGVLSTNPVLDIDPPRTGRSLPKALSISEVDRLLTLPPAPTPLVLRNHAMLHLLYATGIRVSELVNLPLRSCNLTSCHVRVLGKGNKERMVPFDEITRERLTTYLEQGRPLLLKNRPSTLFFVTTRGRAMTRNRFWQIITEAARNAGIRQRVSPHMLRHSFATHLLAGGADLRAVQMMLGHSDITTTQIYTQVDKNRLKAIHQRFHPRG</sequence>
<evidence type="ECO:0000256" key="4">
    <source>
        <dbReference type="ARBA" id="ARBA00022490"/>
    </source>
</evidence>
<name>A0A915XH96_9BACT</name>
<feature type="active site" evidence="11">
    <location>
        <position position="247"/>
    </location>
</feature>
<keyword evidence="7 11" id="KW-0229">DNA integration</keyword>
<evidence type="ECO:0000256" key="2">
    <source>
        <dbReference type="ARBA" id="ARBA00010450"/>
    </source>
</evidence>
<protein>
    <recommendedName>
        <fullName evidence="3 11">Tyrosine recombinase XerD</fullName>
    </recommendedName>
</protein>
<dbReference type="InterPro" id="IPR023009">
    <property type="entry name" value="Tyrosine_recombinase_XerC/XerD"/>
</dbReference>
<dbReference type="PROSITE" id="PS51900">
    <property type="entry name" value="CB"/>
    <property type="match status" value="1"/>
</dbReference>
<feature type="active site" evidence="11">
    <location>
        <position position="250"/>
    </location>
</feature>
<feature type="active site" evidence="11">
    <location>
        <position position="176"/>
    </location>
</feature>
<dbReference type="InterPro" id="IPR002104">
    <property type="entry name" value="Integrase_catalytic"/>
</dbReference>
<evidence type="ECO:0000313" key="15">
    <source>
        <dbReference type="Proteomes" id="UP001063350"/>
    </source>
</evidence>
<dbReference type="HAMAP" id="MF_01807">
    <property type="entry name" value="Recomb_XerD"/>
    <property type="match status" value="1"/>
</dbReference>
<feature type="active site" evidence="11">
    <location>
        <position position="152"/>
    </location>
</feature>
<dbReference type="Pfam" id="PF02899">
    <property type="entry name" value="Phage_int_SAM_1"/>
    <property type="match status" value="1"/>
</dbReference>
<dbReference type="EMBL" id="AP024233">
    <property type="protein sequence ID" value="BCO07780.1"/>
    <property type="molecule type" value="Genomic_DNA"/>
</dbReference>
<feature type="active site" evidence="11">
    <location>
        <position position="273"/>
    </location>
</feature>
<evidence type="ECO:0000256" key="8">
    <source>
        <dbReference type="ARBA" id="ARBA00023125"/>
    </source>
</evidence>
<dbReference type="InterPro" id="IPR010998">
    <property type="entry name" value="Integrase_recombinase_N"/>
</dbReference>
<keyword evidence="4 11" id="KW-0963">Cytoplasm</keyword>
<evidence type="ECO:0000256" key="5">
    <source>
        <dbReference type="ARBA" id="ARBA00022618"/>
    </source>
</evidence>
<evidence type="ECO:0000259" key="13">
    <source>
        <dbReference type="PROSITE" id="PS51900"/>
    </source>
</evidence>
<evidence type="ECO:0000256" key="7">
    <source>
        <dbReference type="ARBA" id="ARBA00022908"/>
    </source>
</evidence>
<dbReference type="GO" id="GO:0051301">
    <property type="term" value="P:cell division"/>
    <property type="evidence" value="ECO:0007669"/>
    <property type="project" value="UniProtKB-KW"/>
</dbReference>
<dbReference type="Gene3D" id="1.10.443.10">
    <property type="entry name" value="Intergrase catalytic core"/>
    <property type="match status" value="1"/>
</dbReference>
<dbReference type="HAMAP" id="MF_01808">
    <property type="entry name" value="Recomb_XerC_XerD"/>
    <property type="match status" value="1"/>
</dbReference>
<dbReference type="SUPFAM" id="SSF56349">
    <property type="entry name" value="DNA breaking-rejoining enzymes"/>
    <property type="match status" value="1"/>
</dbReference>
<keyword evidence="15" id="KW-1185">Reference proteome</keyword>
<dbReference type="GO" id="GO:0006313">
    <property type="term" value="P:DNA transposition"/>
    <property type="evidence" value="ECO:0007669"/>
    <property type="project" value="UniProtKB-UniRule"/>
</dbReference>
<dbReference type="NCBIfam" id="NF040815">
    <property type="entry name" value="recomb_XerA_Arch"/>
    <property type="match status" value="1"/>
</dbReference>
<comment type="similarity">
    <text evidence="2 11">Belongs to the 'phage' integrase family. XerD subfamily.</text>
</comment>
<dbReference type="AlphaFoldDB" id="A0A915XH96"/>
<keyword evidence="8 11" id="KW-0238">DNA-binding</keyword>
<evidence type="ECO:0000256" key="3">
    <source>
        <dbReference type="ARBA" id="ARBA00015810"/>
    </source>
</evidence>
<keyword evidence="10 11" id="KW-0131">Cell cycle</keyword>